<dbReference type="Proteomes" id="UP000298061">
    <property type="component" value="Unassembled WGS sequence"/>
</dbReference>
<accession>A0A4Y9ZYE4</accession>
<organism evidence="2 3">
    <name type="scientific">Hericium alpestre</name>
    <dbReference type="NCBI Taxonomy" id="135208"/>
    <lineage>
        <taxon>Eukaryota</taxon>
        <taxon>Fungi</taxon>
        <taxon>Dikarya</taxon>
        <taxon>Basidiomycota</taxon>
        <taxon>Agaricomycotina</taxon>
        <taxon>Agaricomycetes</taxon>
        <taxon>Russulales</taxon>
        <taxon>Hericiaceae</taxon>
        <taxon>Hericium</taxon>
    </lineage>
</organism>
<feature type="compositionally biased region" description="Acidic residues" evidence="1">
    <location>
        <begin position="140"/>
        <end position="154"/>
    </location>
</feature>
<dbReference type="SUPFAM" id="SSF52047">
    <property type="entry name" value="RNI-like"/>
    <property type="match status" value="1"/>
</dbReference>
<protein>
    <submittedName>
        <fullName evidence="2">Uncharacterized protein</fullName>
    </submittedName>
</protein>
<evidence type="ECO:0000313" key="2">
    <source>
        <dbReference type="EMBL" id="TFY78961.1"/>
    </source>
</evidence>
<evidence type="ECO:0000313" key="3">
    <source>
        <dbReference type="Proteomes" id="UP000298061"/>
    </source>
</evidence>
<gene>
    <name evidence="2" type="ORF">EWM64_g5053</name>
</gene>
<sequence>MFRRSKPAQLDVWFFGGTSAQFRDVPRNIERIKHLSLLNIEGDIFSACTRLTVPAPNLQSLAIQLLDFDCSTSDLGSALPLPDGLLGGDAPQLNRLRLDGATLAWNARILRRMPNLTHLRLGLPTIDDYDFGDIARDSGEFSDTEEEEGEDEDEAAIAHTTSENPAEAYVPGGQAPPSSVPLLQSLVTSALLDDDMDVEAIVAAADLQHAGDSDSDFDGSNTSSEFEDEEMDILDPRPPAEWTDIFGMLKSMPKLQELDLAYALPHPDFSSGALPPAEQFTLSGLKSLHLEDRAESIKLIIQHLHLPNLQHLVLKTVEQHGSVEDSASLYEILNAHCEKSKANGNAVHTLNISISAKWTLTIKGLRALWSKDEREQVIFKLKIQQSSPHDRGTADVLLPLLDGLQIPSLRRVVVHGFGQTIQGWDWVTAFHHLSNIEEVSVGAAAPHFVQALGSALSALPPDMPPPAEGEWEIFLPSLKILELRKGAQLSRKIYGQPIRGWEQLAGVLEVRGAALELEKLDIRQSKLRPASRTDIERWGIAKTVLFPS</sequence>
<comment type="caution">
    <text evidence="2">The sequence shown here is derived from an EMBL/GenBank/DDBJ whole genome shotgun (WGS) entry which is preliminary data.</text>
</comment>
<name>A0A4Y9ZYE4_9AGAM</name>
<feature type="region of interest" description="Disordered" evidence="1">
    <location>
        <begin position="210"/>
        <end position="236"/>
    </location>
</feature>
<keyword evidence="3" id="KW-1185">Reference proteome</keyword>
<proteinExistence type="predicted"/>
<evidence type="ECO:0000256" key="1">
    <source>
        <dbReference type="SAM" id="MobiDB-lite"/>
    </source>
</evidence>
<dbReference type="AlphaFoldDB" id="A0A4Y9ZYE4"/>
<feature type="region of interest" description="Disordered" evidence="1">
    <location>
        <begin position="134"/>
        <end position="154"/>
    </location>
</feature>
<dbReference type="EMBL" id="SFCI01000584">
    <property type="protein sequence ID" value="TFY78961.1"/>
    <property type="molecule type" value="Genomic_DNA"/>
</dbReference>
<reference evidence="2 3" key="1">
    <citation type="submission" date="2019-02" db="EMBL/GenBank/DDBJ databases">
        <title>Genome sequencing of the rare red list fungi Hericium alpestre (H. flagellum).</title>
        <authorList>
            <person name="Buettner E."/>
            <person name="Kellner H."/>
        </authorList>
    </citation>
    <scope>NUCLEOTIDE SEQUENCE [LARGE SCALE GENOMIC DNA]</scope>
    <source>
        <strain evidence="2 3">DSM 108284</strain>
    </source>
</reference>